<evidence type="ECO:0000256" key="5">
    <source>
        <dbReference type="ARBA" id="ARBA00011903"/>
    </source>
</evidence>
<dbReference type="STRING" id="1925591.BI308_09755"/>
<dbReference type="InterPro" id="IPR003856">
    <property type="entry name" value="LPS_length_determ_N"/>
</dbReference>
<evidence type="ECO:0000256" key="7">
    <source>
        <dbReference type="ARBA" id="ARBA00022519"/>
    </source>
</evidence>
<evidence type="ECO:0000256" key="13">
    <source>
        <dbReference type="ARBA" id="ARBA00022989"/>
    </source>
</evidence>
<reference evidence="22" key="1">
    <citation type="submission" date="2016-10" db="EMBL/GenBank/DDBJ databases">
        <title>CRISPR-Cas defence system in Roseofilum reptotaenium: evidence of a bacteriophage-cyanobacterium arms race in the coral black band disease.</title>
        <authorList>
            <person name="Buerger P."/>
            <person name="Wood-Charlson E.M."/>
            <person name="Weynberg K.D."/>
            <person name="Willis B."/>
            <person name="Van Oppen M.J."/>
        </authorList>
    </citation>
    <scope>NUCLEOTIDE SEQUENCE [LARGE SCALE GENOMIC DNA]</scope>
    <source>
        <strain evidence="22">AO1-A</strain>
    </source>
</reference>
<evidence type="ECO:0000256" key="19">
    <source>
        <dbReference type="SAM" id="Phobius"/>
    </source>
</evidence>
<dbReference type="Gene3D" id="3.40.50.300">
    <property type="entry name" value="P-loop containing nucleotide triphosphate hydrolases"/>
    <property type="match status" value="1"/>
</dbReference>
<feature type="domain" description="Polysaccharide chain length determinant N-terminal" evidence="20">
    <location>
        <begin position="46"/>
        <end position="136"/>
    </location>
</feature>
<keyword evidence="6" id="KW-1003">Cell membrane</keyword>
<gene>
    <name evidence="22" type="ORF">BI308_09755</name>
</gene>
<evidence type="ECO:0000256" key="16">
    <source>
        <dbReference type="ARBA" id="ARBA00051245"/>
    </source>
</evidence>
<dbReference type="GO" id="GO:0004715">
    <property type="term" value="F:non-membrane spanning protein tyrosine kinase activity"/>
    <property type="evidence" value="ECO:0007669"/>
    <property type="project" value="UniProtKB-EC"/>
</dbReference>
<dbReference type="InterPro" id="IPR050445">
    <property type="entry name" value="Bact_polysacc_biosynth/exp"/>
</dbReference>
<feature type="compositionally biased region" description="Gly residues" evidence="18">
    <location>
        <begin position="15"/>
        <end position="26"/>
    </location>
</feature>
<evidence type="ECO:0000256" key="14">
    <source>
        <dbReference type="ARBA" id="ARBA00023136"/>
    </source>
</evidence>
<dbReference type="Pfam" id="PF13614">
    <property type="entry name" value="AAA_31"/>
    <property type="match status" value="1"/>
</dbReference>
<organism evidence="22 23">
    <name type="scientific">Roseofilum reptotaenium AO1-A</name>
    <dbReference type="NCBI Taxonomy" id="1925591"/>
    <lineage>
        <taxon>Bacteria</taxon>
        <taxon>Bacillati</taxon>
        <taxon>Cyanobacteriota</taxon>
        <taxon>Cyanophyceae</taxon>
        <taxon>Desertifilales</taxon>
        <taxon>Desertifilaceae</taxon>
        <taxon>Roseofilum</taxon>
    </lineage>
</organism>
<dbReference type="SUPFAM" id="SSF52540">
    <property type="entry name" value="P-loop containing nucleoside triphosphate hydrolases"/>
    <property type="match status" value="1"/>
</dbReference>
<keyword evidence="23" id="KW-1185">Reference proteome</keyword>
<evidence type="ECO:0000256" key="2">
    <source>
        <dbReference type="ARBA" id="ARBA00006683"/>
    </source>
</evidence>
<feature type="region of interest" description="Disordered" evidence="18">
    <location>
        <begin position="1"/>
        <end position="34"/>
    </location>
</feature>
<dbReference type="PANTHER" id="PTHR32309:SF13">
    <property type="entry name" value="FERRIC ENTEROBACTIN TRANSPORT PROTEIN FEPE"/>
    <property type="match status" value="1"/>
</dbReference>
<evidence type="ECO:0000256" key="8">
    <source>
        <dbReference type="ARBA" id="ARBA00022679"/>
    </source>
</evidence>
<keyword evidence="8" id="KW-0808">Transferase</keyword>
<evidence type="ECO:0000256" key="3">
    <source>
        <dbReference type="ARBA" id="ARBA00007316"/>
    </source>
</evidence>
<evidence type="ECO:0000256" key="4">
    <source>
        <dbReference type="ARBA" id="ARBA00008883"/>
    </source>
</evidence>
<accession>A0A1L9QT07</accession>
<evidence type="ECO:0000256" key="1">
    <source>
        <dbReference type="ARBA" id="ARBA00004429"/>
    </source>
</evidence>
<dbReference type="Proteomes" id="UP000183940">
    <property type="component" value="Unassembled WGS sequence"/>
</dbReference>
<evidence type="ECO:0000313" key="22">
    <source>
        <dbReference type="EMBL" id="OJJ25793.1"/>
    </source>
</evidence>
<dbReference type="EC" id="2.7.10.2" evidence="5"/>
<dbReference type="Pfam" id="PF02706">
    <property type="entry name" value="Wzz"/>
    <property type="match status" value="1"/>
</dbReference>
<proteinExistence type="inferred from homology"/>
<dbReference type="InterPro" id="IPR005702">
    <property type="entry name" value="Wzc-like_C"/>
</dbReference>
<evidence type="ECO:0000313" key="23">
    <source>
        <dbReference type="Proteomes" id="UP000183940"/>
    </source>
</evidence>
<evidence type="ECO:0000256" key="17">
    <source>
        <dbReference type="SAM" id="Coils"/>
    </source>
</evidence>
<name>A0A1L9QT07_9CYAN</name>
<keyword evidence="11" id="KW-0418">Kinase</keyword>
<dbReference type="InterPro" id="IPR025669">
    <property type="entry name" value="AAA_dom"/>
</dbReference>
<keyword evidence="15" id="KW-0829">Tyrosine-protein kinase</keyword>
<evidence type="ECO:0000256" key="12">
    <source>
        <dbReference type="ARBA" id="ARBA00022840"/>
    </source>
</evidence>
<feature type="coiled-coil region" evidence="17">
    <location>
        <begin position="215"/>
        <end position="272"/>
    </location>
</feature>
<dbReference type="EMBL" id="MLAW01000013">
    <property type="protein sequence ID" value="OJJ25793.1"/>
    <property type="molecule type" value="Genomic_DNA"/>
</dbReference>
<evidence type="ECO:0000256" key="9">
    <source>
        <dbReference type="ARBA" id="ARBA00022692"/>
    </source>
</evidence>
<keyword evidence="17" id="KW-0175">Coiled coil</keyword>
<comment type="similarity">
    <text evidence="4">Belongs to the etk/wzc family.</text>
</comment>
<feature type="coiled-coil region" evidence="17">
    <location>
        <begin position="379"/>
        <end position="437"/>
    </location>
</feature>
<dbReference type="InterPro" id="IPR027417">
    <property type="entry name" value="P-loop_NTPase"/>
</dbReference>
<sequence>MQAGTPPKSNQNGNGHNGNGHNGNGHNGYKPYPVAIPALPQASETEEFDPKQLLVIARRRWLALAGVAIAVTGAIWGWTLTRTPVYQSNFRMLVEPISEDDNSKELLRLGLGPSFDYATQIEVLRSPTLLEPLVRDMQQTYPDMTYGELVSNLTIQQAIGDQERYTKILNISFQSSDPQKTKNVLDTLLQGYSLYGIQLRQLSIQRVVQFVEEQLPVIREQVNSYQAELEAFREQHSVIDPEFRGNDISRLLTDINKQQKDSQAQLAELQSLYVVLQRQLGASPEQALAGAALSQSSRYQQLLNQLLEIETEIAEESVRFQPDSPNIKALLEQRQNLLPLIDREAQRVVGDQPIPSNGGQLTPISVGLSTQLVDTTNQIQVLQVRLSALAQVENRLKEEFSIIPGLAREYTDIQLKLEVATQSLARLLETRQTLQLEAAQKSVSWEVLSEPFQPGAPISPNVPRNLVLGLFAGTLMGLGAALLAEQLDNAFHSTNDLKDLTGLPLLGIIPFKRGLKPISAPESMRAKVAAGSDHEPTPEQAPKRPLNLSLGSKGTYYNSSPFLESFRSLYTNIRFLSSDTPIRSLVISSCLPMEGKSTVSVNLARSAAAMGQRVLLVDADLRHPILHTRLGLPNLRGLSNIITSEIDPRDVIHAVEDHFYILTSGQVPPDPIKLLSSRKMQHLIEQFQTEYDLVIYDTPPSFGLADGSLLAKRSDGILLVVALGKTGRSELNQVLDNLKMSYVSVLGIIANGVKGFGSGVDYYYRNYMPNEDQVI</sequence>
<evidence type="ECO:0000259" key="21">
    <source>
        <dbReference type="Pfam" id="PF13614"/>
    </source>
</evidence>
<keyword evidence="13 19" id="KW-1133">Transmembrane helix</keyword>
<dbReference type="GO" id="GO:0005886">
    <property type="term" value="C:plasma membrane"/>
    <property type="evidence" value="ECO:0007669"/>
    <property type="project" value="UniProtKB-SubCell"/>
</dbReference>
<feature type="domain" description="AAA" evidence="21">
    <location>
        <begin position="595"/>
        <end position="739"/>
    </location>
</feature>
<comment type="similarity">
    <text evidence="3">Belongs to the CpsD/CapB family.</text>
</comment>
<evidence type="ECO:0000256" key="6">
    <source>
        <dbReference type="ARBA" id="ARBA00022475"/>
    </source>
</evidence>
<evidence type="ECO:0000256" key="10">
    <source>
        <dbReference type="ARBA" id="ARBA00022741"/>
    </source>
</evidence>
<keyword evidence="12" id="KW-0067">ATP-binding</keyword>
<feature type="region of interest" description="Disordered" evidence="18">
    <location>
        <begin position="523"/>
        <end position="548"/>
    </location>
</feature>
<comment type="caution">
    <text evidence="22">The sequence shown here is derived from an EMBL/GenBank/DDBJ whole genome shotgun (WGS) entry which is preliminary data.</text>
</comment>
<dbReference type="GO" id="GO:0005524">
    <property type="term" value="F:ATP binding"/>
    <property type="evidence" value="ECO:0007669"/>
    <property type="project" value="UniProtKB-KW"/>
</dbReference>
<keyword evidence="9 19" id="KW-0812">Transmembrane</keyword>
<evidence type="ECO:0000256" key="18">
    <source>
        <dbReference type="SAM" id="MobiDB-lite"/>
    </source>
</evidence>
<keyword evidence="7" id="KW-0997">Cell inner membrane</keyword>
<dbReference type="AlphaFoldDB" id="A0A1L9QT07"/>
<keyword evidence="10" id="KW-0547">Nucleotide-binding</keyword>
<evidence type="ECO:0000259" key="20">
    <source>
        <dbReference type="Pfam" id="PF02706"/>
    </source>
</evidence>
<feature type="transmembrane region" description="Helical" evidence="19">
    <location>
        <begin position="61"/>
        <end position="79"/>
    </location>
</feature>
<comment type="similarity">
    <text evidence="2">Belongs to the CpsC/CapA family.</text>
</comment>
<protein>
    <recommendedName>
        <fullName evidence="5">non-specific protein-tyrosine kinase</fullName>
        <ecNumber evidence="5">2.7.10.2</ecNumber>
    </recommendedName>
</protein>
<dbReference type="CDD" id="cd05387">
    <property type="entry name" value="BY-kinase"/>
    <property type="match status" value="1"/>
</dbReference>
<comment type="subcellular location">
    <subcellularLocation>
        <location evidence="1">Cell inner membrane</location>
        <topology evidence="1">Multi-pass membrane protein</topology>
    </subcellularLocation>
</comment>
<comment type="catalytic activity">
    <reaction evidence="16">
        <text>L-tyrosyl-[protein] + ATP = O-phospho-L-tyrosyl-[protein] + ADP + H(+)</text>
        <dbReference type="Rhea" id="RHEA:10596"/>
        <dbReference type="Rhea" id="RHEA-COMP:10136"/>
        <dbReference type="Rhea" id="RHEA-COMP:20101"/>
        <dbReference type="ChEBI" id="CHEBI:15378"/>
        <dbReference type="ChEBI" id="CHEBI:30616"/>
        <dbReference type="ChEBI" id="CHEBI:46858"/>
        <dbReference type="ChEBI" id="CHEBI:61978"/>
        <dbReference type="ChEBI" id="CHEBI:456216"/>
        <dbReference type="EC" id="2.7.10.2"/>
    </reaction>
</comment>
<evidence type="ECO:0000256" key="15">
    <source>
        <dbReference type="ARBA" id="ARBA00023137"/>
    </source>
</evidence>
<dbReference type="PANTHER" id="PTHR32309">
    <property type="entry name" value="TYROSINE-PROTEIN KINASE"/>
    <property type="match status" value="1"/>
</dbReference>
<dbReference type="NCBIfam" id="TIGR01007">
    <property type="entry name" value="eps_fam"/>
    <property type="match status" value="1"/>
</dbReference>
<evidence type="ECO:0000256" key="11">
    <source>
        <dbReference type="ARBA" id="ARBA00022777"/>
    </source>
</evidence>
<keyword evidence="14 19" id="KW-0472">Membrane</keyword>